<protein>
    <submittedName>
        <fullName evidence="1">Uncharacterized protein</fullName>
    </submittedName>
</protein>
<sequence>MQWIRALRALNTRLREMGLETRLDGRIGAVDATLRGEGRTRGEGPRTQRTVLRPHRGELWWWLRSPDGHAEAPFLTPLTSAAHPSLAARRIRGLLAPDRG</sequence>
<reference evidence="1 2" key="1">
    <citation type="submission" date="2019-03" db="EMBL/GenBank/DDBJ databases">
        <title>Genomic Encyclopedia of Type Strains, Phase IV (KMG-IV): sequencing the most valuable type-strain genomes for metagenomic binning, comparative biology and taxonomic classification.</title>
        <authorList>
            <person name="Goeker M."/>
        </authorList>
    </citation>
    <scope>NUCLEOTIDE SEQUENCE [LARGE SCALE GENOMIC DNA]</scope>
    <source>
        <strain evidence="1 2">DSM 46770</strain>
    </source>
</reference>
<dbReference type="Proteomes" id="UP000295281">
    <property type="component" value="Unassembled WGS sequence"/>
</dbReference>
<accession>A0A4R6UI75</accession>
<dbReference type="RefSeq" id="WP_133743403.1">
    <property type="nucleotide sequence ID" value="NZ_SNYN01000029.1"/>
</dbReference>
<evidence type="ECO:0000313" key="2">
    <source>
        <dbReference type="Proteomes" id="UP000295281"/>
    </source>
</evidence>
<keyword evidence="2" id="KW-1185">Reference proteome</keyword>
<evidence type="ECO:0000313" key="1">
    <source>
        <dbReference type="EMBL" id="TDQ45756.1"/>
    </source>
</evidence>
<comment type="caution">
    <text evidence="1">The sequence shown here is derived from an EMBL/GenBank/DDBJ whole genome shotgun (WGS) entry which is preliminary data.</text>
</comment>
<dbReference type="AlphaFoldDB" id="A0A4R6UI75"/>
<name>A0A4R6UI75_9ACTN</name>
<gene>
    <name evidence="1" type="ORF">EV190_12939</name>
</gene>
<organism evidence="1 2">
    <name type="scientific">Actinorugispora endophytica</name>
    <dbReference type="NCBI Taxonomy" id="1605990"/>
    <lineage>
        <taxon>Bacteria</taxon>
        <taxon>Bacillati</taxon>
        <taxon>Actinomycetota</taxon>
        <taxon>Actinomycetes</taxon>
        <taxon>Streptosporangiales</taxon>
        <taxon>Nocardiopsidaceae</taxon>
        <taxon>Actinorugispora</taxon>
    </lineage>
</organism>
<proteinExistence type="predicted"/>
<dbReference type="OrthoDB" id="3430923at2"/>
<dbReference type="EMBL" id="SNYN01000029">
    <property type="protein sequence ID" value="TDQ45756.1"/>
    <property type="molecule type" value="Genomic_DNA"/>
</dbReference>